<protein>
    <submittedName>
        <fullName evidence="2">Uncharacterized protein</fullName>
    </submittedName>
</protein>
<evidence type="ECO:0000313" key="2">
    <source>
        <dbReference type="EMBL" id="KAK9850627.1"/>
    </source>
</evidence>
<reference evidence="2 3" key="1">
    <citation type="journal article" date="2024" name="Nat. Commun.">
        <title>Phylogenomics reveals the evolutionary origins of lichenization in chlorophyte algae.</title>
        <authorList>
            <person name="Puginier C."/>
            <person name="Libourel C."/>
            <person name="Otte J."/>
            <person name="Skaloud P."/>
            <person name="Haon M."/>
            <person name="Grisel S."/>
            <person name="Petersen M."/>
            <person name="Berrin J.G."/>
            <person name="Delaux P.M."/>
            <person name="Dal Grande F."/>
            <person name="Keller J."/>
        </authorList>
    </citation>
    <scope>NUCLEOTIDE SEQUENCE [LARGE SCALE GENOMIC DNA]</scope>
    <source>
        <strain evidence="2 3">SAG 2523</strain>
    </source>
</reference>
<accession>A0AAW1SPU9</accession>
<organism evidence="2 3">
    <name type="scientific">Apatococcus fuscideae</name>
    <dbReference type="NCBI Taxonomy" id="2026836"/>
    <lineage>
        <taxon>Eukaryota</taxon>
        <taxon>Viridiplantae</taxon>
        <taxon>Chlorophyta</taxon>
        <taxon>core chlorophytes</taxon>
        <taxon>Trebouxiophyceae</taxon>
        <taxon>Chlorellales</taxon>
        <taxon>Chlorellaceae</taxon>
        <taxon>Apatococcus</taxon>
    </lineage>
</organism>
<keyword evidence="3" id="KW-1185">Reference proteome</keyword>
<comment type="caution">
    <text evidence="2">The sequence shown here is derived from an EMBL/GenBank/DDBJ whole genome shotgun (WGS) entry which is preliminary data.</text>
</comment>
<feature type="compositionally biased region" description="Acidic residues" evidence="1">
    <location>
        <begin position="1"/>
        <end position="10"/>
    </location>
</feature>
<feature type="compositionally biased region" description="Basic and acidic residues" evidence="1">
    <location>
        <begin position="76"/>
        <end position="89"/>
    </location>
</feature>
<feature type="compositionally biased region" description="Polar residues" evidence="1">
    <location>
        <begin position="102"/>
        <end position="111"/>
    </location>
</feature>
<feature type="compositionally biased region" description="Basic and acidic residues" evidence="1">
    <location>
        <begin position="151"/>
        <end position="164"/>
    </location>
</feature>
<name>A0AAW1SPU9_9CHLO</name>
<proteinExistence type="predicted"/>
<dbReference type="AlphaFoldDB" id="A0AAW1SPU9"/>
<sequence length="318" mass="33117">MSGSIEDLDPTLEVAGMSDAAIHGQAGNRSATIGGHHAAGQRPHLRGTSSGTKHDEVSGVEEAGAMPPAALQQDKAGLKPERPPLREIGQDVNEGRGMPRGSRSSQASDTLAGSAPRSKTAKPVQAMNLEELAEHLGPSSPAMKELQAQTKLREAQEALRKAAEGETQGDQSLMRQFLAQADQLRTAVLQAAVDQQRALLQGHASPWKAPAADITSSPVPPLLTDPGTRLAGEAALSTESDAPDREPRKAALPMASAVASGTTPSAGRETPVLSSSMQAALIPAPEPSPKDVLLNRSLEELHSGTILRAARQMTNQVA</sequence>
<feature type="region of interest" description="Disordered" evidence="1">
    <location>
        <begin position="1"/>
        <end position="171"/>
    </location>
</feature>
<dbReference type="EMBL" id="JALJOV010001278">
    <property type="protein sequence ID" value="KAK9850627.1"/>
    <property type="molecule type" value="Genomic_DNA"/>
</dbReference>
<evidence type="ECO:0000313" key="3">
    <source>
        <dbReference type="Proteomes" id="UP001485043"/>
    </source>
</evidence>
<evidence type="ECO:0000256" key="1">
    <source>
        <dbReference type="SAM" id="MobiDB-lite"/>
    </source>
</evidence>
<gene>
    <name evidence="2" type="ORF">WJX84_000360</name>
</gene>
<feature type="region of interest" description="Disordered" evidence="1">
    <location>
        <begin position="209"/>
        <end position="272"/>
    </location>
</feature>
<dbReference type="Proteomes" id="UP001485043">
    <property type="component" value="Unassembled WGS sequence"/>
</dbReference>